<protein>
    <submittedName>
        <fullName evidence="1">Uncharacterized protein</fullName>
    </submittedName>
</protein>
<feature type="non-terminal residue" evidence="1">
    <location>
        <position position="1"/>
    </location>
</feature>
<reference evidence="1" key="1">
    <citation type="submission" date="2022-07" db="EMBL/GenBank/DDBJ databases">
        <title>Phylogenomic reconstructions and comparative analyses of Kickxellomycotina fungi.</title>
        <authorList>
            <person name="Reynolds N.K."/>
            <person name="Stajich J.E."/>
            <person name="Barry K."/>
            <person name="Grigoriev I.V."/>
            <person name="Crous P."/>
            <person name="Smith M.E."/>
        </authorList>
    </citation>
    <scope>NUCLEOTIDE SEQUENCE</scope>
    <source>
        <strain evidence="1">RSA 861</strain>
    </source>
</reference>
<evidence type="ECO:0000313" key="1">
    <source>
        <dbReference type="EMBL" id="KAJ1903061.1"/>
    </source>
</evidence>
<evidence type="ECO:0000313" key="2">
    <source>
        <dbReference type="Proteomes" id="UP001150569"/>
    </source>
</evidence>
<accession>A0A9W7ZGI9</accession>
<gene>
    <name evidence="1" type="ORF">IWQ60_012620</name>
</gene>
<dbReference type="EMBL" id="JANBPT010002267">
    <property type="protein sequence ID" value="KAJ1903061.1"/>
    <property type="molecule type" value="Genomic_DNA"/>
</dbReference>
<keyword evidence="2" id="KW-1185">Reference proteome</keyword>
<proteinExistence type="predicted"/>
<sequence>ASAHLTALRFVAANWSPSTRLAVFKTFVLPTAEYGLPLVHLAVQAKLTTKKSLAPLHQLLNQGVSWTISTCCPAVAHVMTGLPRLPERLVHLQVGFYKQMSQTALDAPHHSIQAWAQRMPLKYQLPTLSALAMQAPPGPQNKLQLRDFHRSNFASKYGTLGARIF</sequence>
<dbReference type="AlphaFoldDB" id="A0A9W7ZGI9"/>
<feature type="non-terminal residue" evidence="1">
    <location>
        <position position="165"/>
    </location>
</feature>
<dbReference type="Proteomes" id="UP001150569">
    <property type="component" value="Unassembled WGS sequence"/>
</dbReference>
<name>A0A9W7ZGI9_9FUNG</name>
<comment type="caution">
    <text evidence="1">The sequence shown here is derived from an EMBL/GenBank/DDBJ whole genome shotgun (WGS) entry which is preliminary data.</text>
</comment>
<organism evidence="1 2">
    <name type="scientific">Tieghemiomyces parasiticus</name>
    <dbReference type="NCBI Taxonomy" id="78921"/>
    <lineage>
        <taxon>Eukaryota</taxon>
        <taxon>Fungi</taxon>
        <taxon>Fungi incertae sedis</taxon>
        <taxon>Zoopagomycota</taxon>
        <taxon>Kickxellomycotina</taxon>
        <taxon>Dimargaritomycetes</taxon>
        <taxon>Dimargaritales</taxon>
        <taxon>Dimargaritaceae</taxon>
        <taxon>Tieghemiomyces</taxon>
    </lineage>
</organism>